<dbReference type="AlphaFoldDB" id="A0A225VAI3"/>
<proteinExistence type="predicted"/>
<dbReference type="EMBL" id="NBNE01006829">
    <property type="protein sequence ID" value="OWZ01460.1"/>
    <property type="molecule type" value="Genomic_DNA"/>
</dbReference>
<evidence type="ECO:0000313" key="1">
    <source>
        <dbReference type="EMBL" id="OWZ01460.1"/>
    </source>
</evidence>
<keyword evidence="2" id="KW-1185">Reference proteome</keyword>
<evidence type="ECO:0000313" key="2">
    <source>
        <dbReference type="Proteomes" id="UP000198211"/>
    </source>
</evidence>
<reference evidence="2" key="1">
    <citation type="submission" date="2017-03" db="EMBL/GenBank/DDBJ databases">
        <title>Phytopthora megakarya and P. palmivora, two closely related causual agents of cacao black pod achieved similar genome size and gene model numbers by different mechanisms.</title>
        <authorList>
            <person name="Ali S."/>
            <person name="Shao J."/>
            <person name="Larry D.J."/>
            <person name="Kronmiller B."/>
            <person name="Shen D."/>
            <person name="Strem M.D."/>
            <person name="Melnick R.L."/>
            <person name="Guiltinan M.J."/>
            <person name="Tyler B.M."/>
            <person name="Meinhardt L.W."/>
            <person name="Bailey B.A."/>
        </authorList>
    </citation>
    <scope>NUCLEOTIDE SEQUENCE [LARGE SCALE GENOMIC DNA]</scope>
    <source>
        <strain evidence="2">zdho120</strain>
    </source>
</reference>
<gene>
    <name evidence="1" type="ORF">PHMEG_00027145</name>
</gene>
<comment type="caution">
    <text evidence="1">The sequence shown here is derived from an EMBL/GenBank/DDBJ whole genome shotgun (WGS) entry which is preliminary data.</text>
</comment>
<accession>A0A225VAI3</accession>
<dbReference type="OrthoDB" id="89249at2759"/>
<name>A0A225VAI3_9STRA</name>
<protein>
    <submittedName>
        <fullName evidence="1">Uncharacterized protein</fullName>
    </submittedName>
</protein>
<organism evidence="1 2">
    <name type="scientific">Phytophthora megakarya</name>
    <dbReference type="NCBI Taxonomy" id="4795"/>
    <lineage>
        <taxon>Eukaryota</taxon>
        <taxon>Sar</taxon>
        <taxon>Stramenopiles</taxon>
        <taxon>Oomycota</taxon>
        <taxon>Peronosporomycetes</taxon>
        <taxon>Peronosporales</taxon>
        <taxon>Peronosporaceae</taxon>
        <taxon>Phytophthora</taxon>
    </lineage>
</organism>
<sequence length="50" mass="5974">MWNMESDSEILPTSGYIVIINYYTNLQLYGETQCQLTSRLRDLEWTQLEL</sequence>
<dbReference type="Proteomes" id="UP000198211">
    <property type="component" value="Unassembled WGS sequence"/>
</dbReference>